<evidence type="ECO:0000256" key="1">
    <source>
        <dbReference type="SAM" id="MobiDB-lite"/>
    </source>
</evidence>
<dbReference type="InterPro" id="IPR034444">
    <property type="entry name" value="Nuo17.8"/>
</dbReference>
<dbReference type="OrthoDB" id="2120038at2759"/>
<proteinExistence type="predicted"/>
<keyword evidence="3" id="KW-1185">Reference proteome</keyword>
<evidence type="ECO:0000313" key="2">
    <source>
        <dbReference type="EMBL" id="TVY29813.1"/>
    </source>
</evidence>
<dbReference type="Proteomes" id="UP000431533">
    <property type="component" value="Unassembled WGS sequence"/>
</dbReference>
<comment type="caution">
    <text evidence="2">The sequence shown here is derived from an EMBL/GenBank/DDBJ whole genome shotgun (WGS) entry which is preliminary data.</text>
</comment>
<accession>A0A8H8U391</accession>
<dbReference type="EMBL" id="QGMH01000014">
    <property type="protein sequence ID" value="TVY29813.1"/>
    <property type="molecule type" value="Genomic_DNA"/>
</dbReference>
<dbReference type="PANTHER" id="PTHR42100:SF1">
    <property type="entry name" value="OXIDOREDUCTASE 178 KDA SUBUNIT, PUTATIVE (AFU_ORTHOLOGUE AFUA_8G04320)-RELATED"/>
    <property type="match status" value="1"/>
</dbReference>
<dbReference type="RefSeq" id="XP_031008600.1">
    <property type="nucleotide sequence ID" value="XM_031146964.1"/>
</dbReference>
<reference evidence="2 3" key="1">
    <citation type="submission" date="2018-05" db="EMBL/GenBank/DDBJ databases">
        <title>Genome sequencing and assembly of the regulated plant pathogen Lachnellula willkommii and related sister species for the development of diagnostic species identification markers.</title>
        <authorList>
            <person name="Giroux E."/>
            <person name="Bilodeau G."/>
        </authorList>
    </citation>
    <scope>NUCLEOTIDE SEQUENCE [LARGE SCALE GENOMIC DNA]</scope>
    <source>
        <strain evidence="2 3">CBS 185.66</strain>
    </source>
</reference>
<name>A0A8H8U391_9HELO</name>
<sequence length="173" mass="19003">MLALRPKAVRAAERLPTAVSRSTRRYASGHGADHAHHAEPKDEPLGPQLYILLAAIPISIGVYKISRPDKDGKMTGLSQLIDKYSSYKDALTARNTLHTDMIEQAAFDSNLYKNSKGSKHVDLKFPEIFNTGSPYNVVAGQGARGIDEMVAHYQKLNADADERKTKALAAKEE</sequence>
<feature type="region of interest" description="Disordered" evidence="1">
    <location>
        <begin position="13"/>
        <end position="41"/>
    </location>
</feature>
<keyword evidence="2" id="KW-0830">Ubiquinone</keyword>
<dbReference type="AlphaFoldDB" id="A0A8H8U391"/>
<protein>
    <submittedName>
        <fullName evidence="2">NADH-ubiquinone oxidoreductase 17.8 kDa subunit, mitochondrial</fullName>
    </submittedName>
</protein>
<evidence type="ECO:0000313" key="3">
    <source>
        <dbReference type="Proteomes" id="UP000431533"/>
    </source>
</evidence>
<gene>
    <name evidence="2" type="primary">nuo17.8</name>
    <name evidence="2" type="ORF">LHYA1_G001986</name>
</gene>
<dbReference type="GO" id="GO:0005739">
    <property type="term" value="C:mitochondrion"/>
    <property type="evidence" value="ECO:0007669"/>
    <property type="project" value="InterPro"/>
</dbReference>
<dbReference type="GeneID" id="41982184"/>
<organism evidence="2 3">
    <name type="scientific">Lachnellula hyalina</name>
    <dbReference type="NCBI Taxonomy" id="1316788"/>
    <lineage>
        <taxon>Eukaryota</taxon>
        <taxon>Fungi</taxon>
        <taxon>Dikarya</taxon>
        <taxon>Ascomycota</taxon>
        <taxon>Pezizomycotina</taxon>
        <taxon>Leotiomycetes</taxon>
        <taxon>Helotiales</taxon>
        <taxon>Lachnaceae</taxon>
        <taxon>Lachnellula</taxon>
    </lineage>
</organism>
<dbReference type="PANTHER" id="PTHR42100">
    <property type="entry name" value="OXIDOREDUCTASE 178 KDA SUBUNIT, PUTATIVE (AFU_ORTHOLOGUE AFUA_8G04320)-RELATED"/>
    <property type="match status" value="1"/>
</dbReference>
<feature type="compositionally biased region" description="Basic and acidic residues" evidence="1">
    <location>
        <begin position="31"/>
        <end position="41"/>
    </location>
</feature>